<keyword evidence="1" id="KW-0812">Transmembrane</keyword>
<evidence type="ECO:0000313" key="3">
    <source>
        <dbReference type="Proteomes" id="UP000252266"/>
    </source>
</evidence>
<feature type="transmembrane region" description="Helical" evidence="1">
    <location>
        <begin position="20"/>
        <end position="41"/>
    </location>
</feature>
<dbReference type="EMBL" id="JPWJ01000004">
    <property type="protein sequence ID" value="RCK51084.1"/>
    <property type="molecule type" value="Genomic_DNA"/>
</dbReference>
<name>A0A367XBR5_9PROT</name>
<proteinExistence type="predicted"/>
<reference evidence="2 3" key="1">
    <citation type="submission" date="2014-07" db="EMBL/GenBank/DDBJ databases">
        <title>Draft genome sequence of Thalassospira xiamenensis IB13.</title>
        <authorList>
            <person name="Lai Q."/>
            <person name="Shao Z."/>
        </authorList>
    </citation>
    <scope>NUCLEOTIDE SEQUENCE [LARGE SCALE GENOMIC DNA]</scope>
    <source>
        <strain evidence="2 3">IB13</strain>
    </source>
</reference>
<evidence type="ECO:0000256" key="1">
    <source>
        <dbReference type="SAM" id="Phobius"/>
    </source>
</evidence>
<keyword evidence="1" id="KW-1133">Transmembrane helix</keyword>
<dbReference type="AlphaFoldDB" id="A0A367XBR5"/>
<organism evidence="2 3">
    <name type="scientific">Thalassospira xiamenensis</name>
    <dbReference type="NCBI Taxonomy" id="220697"/>
    <lineage>
        <taxon>Bacteria</taxon>
        <taxon>Pseudomonadati</taxon>
        <taxon>Pseudomonadota</taxon>
        <taxon>Alphaproteobacteria</taxon>
        <taxon>Rhodospirillales</taxon>
        <taxon>Thalassospiraceae</taxon>
        <taxon>Thalassospira</taxon>
    </lineage>
</organism>
<protein>
    <submittedName>
        <fullName evidence="2">Uncharacterized protein</fullName>
    </submittedName>
</protein>
<evidence type="ECO:0000313" key="2">
    <source>
        <dbReference type="EMBL" id="RCK51084.1"/>
    </source>
</evidence>
<keyword evidence="1" id="KW-0472">Membrane</keyword>
<comment type="caution">
    <text evidence="2">The sequence shown here is derived from an EMBL/GenBank/DDBJ whole genome shotgun (WGS) entry which is preliminary data.</text>
</comment>
<gene>
    <name evidence="2" type="ORF">TH44_10025</name>
</gene>
<dbReference type="Proteomes" id="UP000252266">
    <property type="component" value="Unassembled WGS sequence"/>
</dbReference>
<sequence length="59" mass="6378">MLFGGIGASILSSIIMANFFGYSFAAMLVFAAIGAVVAVVLTDKAHHGNVRFVRRYFNH</sequence>
<accession>A0A367XBR5</accession>